<dbReference type="KEGG" id="psey:GU243_08295"/>
<proteinExistence type="predicted"/>
<keyword evidence="2" id="KW-1185">Reference proteome</keyword>
<name>A0A6P1NLP0_9MICC</name>
<accession>A0A6P1NLP0</accession>
<dbReference type="EMBL" id="CP047898">
    <property type="protein sequence ID" value="QHK19727.1"/>
    <property type="molecule type" value="Genomic_DNA"/>
</dbReference>
<dbReference type="AlphaFoldDB" id="A0A6P1NLP0"/>
<evidence type="ECO:0000313" key="2">
    <source>
        <dbReference type="Proteomes" id="UP000464186"/>
    </source>
</evidence>
<sequence>MAEPEQLTIRNSVPNILANEAYGPDWKRTRDGMVVNMASGTSTHLFLKSGSGGTTLCGEQSARVSRGWFRLSGCKKCSKAAIKQDVATITDTDTDTDGTIIDVATTPKSRRRHDIRSSSASGLMRC</sequence>
<gene>
    <name evidence="1" type="ORF">GU243_08295</name>
</gene>
<organism evidence="1 2">
    <name type="scientific">Pseudarthrobacter psychrotolerans</name>
    <dbReference type="NCBI Taxonomy" id="2697569"/>
    <lineage>
        <taxon>Bacteria</taxon>
        <taxon>Bacillati</taxon>
        <taxon>Actinomycetota</taxon>
        <taxon>Actinomycetes</taxon>
        <taxon>Micrococcales</taxon>
        <taxon>Micrococcaceae</taxon>
        <taxon>Pseudarthrobacter</taxon>
    </lineage>
</organism>
<dbReference type="Proteomes" id="UP000464186">
    <property type="component" value="Chromosome"/>
</dbReference>
<reference evidence="1 2" key="1">
    <citation type="submission" date="2020-01" db="EMBL/GenBank/DDBJ databases">
        <title>Pseudarthrobacter psychrotolerans sp. nov., isolated from antarctic soil.</title>
        <authorList>
            <person name="Shin Y."/>
            <person name="Park W."/>
        </authorList>
    </citation>
    <scope>NUCLEOTIDE SEQUENCE [LARGE SCALE GENOMIC DNA]</scope>
    <source>
        <strain evidence="1 2">YJ56</strain>
    </source>
</reference>
<evidence type="ECO:0000313" key="1">
    <source>
        <dbReference type="EMBL" id="QHK19727.1"/>
    </source>
</evidence>
<protein>
    <submittedName>
        <fullName evidence="1">Uncharacterized protein</fullName>
    </submittedName>
</protein>